<organism evidence="4 5">
    <name type="scientific">Savagea faecisuis</name>
    <dbReference type="NCBI Taxonomy" id="1274803"/>
    <lineage>
        <taxon>Bacteria</taxon>
        <taxon>Bacillati</taxon>
        <taxon>Bacillota</taxon>
        <taxon>Bacilli</taxon>
        <taxon>Bacillales</taxon>
        <taxon>Caryophanaceae</taxon>
        <taxon>Savagea</taxon>
    </lineage>
</organism>
<name>A0ABW3GV96_9BACL</name>
<evidence type="ECO:0000313" key="4">
    <source>
        <dbReference type="EMBL" id="MFD0942340.1"/>
    </source>
</evidence>
<dbReference type="PANTHER" id="PTHR32347">
    <property type="entry name" value="EFFLUX SYSTEM COMPONENT YKNX-RELATED"/>
    <property type="match status" value="1"/>
</dbReference>
<dbReference type="Proteomes" id="UP001596976">
    <property type="component" value="Unassembled WGS sequence"/>
</dbReference>
<evidence type="ECO:0000313" key="5">
    <source>
        <dbReference type="Proteomes" id="UP001596976"/>
    </source>
</evidence>
<feature type="coiled-coil region" evidence="3">
    <location>
        <begin position="162"/>
        <end position="189"/>
    </location>
</feature>
<dbReference type="EMBL" id="JBHTJF010000001">
    <property type="protein sequence ID" value="MFD0942340.1"/>
    <property type="molecule type" value="Genomic_DNA"/>
</dbReference>
<proteinExistence type="predicted"/>
<evidence type="ECO:0008006" key="6">
    <source>
        <dbReference type="Google" id="ProtNLM"/>
    </source>
</evidence>
<sequence length="413" mass="47065">MKKWLVLLVALVLSLFIAVNSYLVFSEDSNVAKTKIVKQSFVAEEEDIRQEIEKPSYLAPREIVTLYVNDEEAIEQWLIQEGDTVYAGDELVLLETERIDGQVDAWIAEQSALETQRERIEDTVAMLQEERSNAESEESVNSSLSQLAEELNLEFNVKMDQRGSYAQAIAEAERELASIDRQLNMLDYQIDQSYVRPAIVSPISGVVAHVDRHSNRPTIDIYSEAADLVTYVTEEEWEDLMLGNDVLITYDEFEERGEGTLDRLDTIPAKASSTLELFEKAFDDEQIQNLYEVRVDPLGTVEETPYGKRYDIALIGQEATDSVVVPLDYIEREATNEGVVYVLNEEGIPTKEMIAIDFILEDDAITMSLAEGEVVLKDALDLTRVGMPLRMTWPEREAWKTFGWKNYVKYLIE</sequence>
<dbReference type="InterPro" id="IPR050465">
    <property type="entry name" value="UPF0194_transport"/>
</dbReference>
<evidence type="ECO:0000256" key="3">
    <source>
        <dbReference type="SAM" id="Coils"/>
    </source>
</evidence>
<comment type="subcellular location">
    <subcellularLocation>
        <location evidence="1">Cell envelope</location>
    </subcellularLocation>
</comment>
<feature type="coiled-coil region" evidence="3">
    <location>
        <begin position="110"/>
        <end position="137"/>
    </location>
</feature>
<evidence type="ECO:0000256" key="2">
    <source>
        <dbReference type="ARBA" id="ARBA00023054"/>
    </source>
</evidence>
<keyword evidence="2 3" id="KW-0175">Coiled coil</keyword>
<keyword evidence="5" id="KW-1185">Reference proteome</keyword>
<reference evidence="5" key="1">
    <citation type="journal article" date="2019" name="Int. J. Syst. Evol. Microbiol.">
        <title>The Global Catalogue of Microorganisms (GCM) 10K type strain sequencing project: providing services to taxonomists for standard genome sequencing and annotation.</title>
        <authorList>
            <consortium name="The Broad Institute Genomics Platform"/>
            <consortium name="The Broad Institute Genome Sequencing Center for Infectious Disease"/>
            <person name="Wu L."/>
            <person name="Ma J."/>
        </authorList>
    </citation>
    <scope>NUCLEOTIDE SEQUENCE [LARGE SCALE GENOMIC DNA]</scope>
    <source>
        <strain evidence="5">CCUG 63563</strain>
    </source>
</reference>
<protein>
    <recommendedName>
        <fullName evidence="6">HlyD family secretion protein</fullName>
    </recommendedName>
</protein>
<evidence type="ECO:0000256" key="1">
    <source>
        <dbReference type="ARBA" id="ARBA00004196"/>
    </source>
</evidence>
<dbReference type="InterPro" id="IPR011053">
    <property type="entry name" value="Single_hybrid_motif"/>
</dbReference>
<comment type="caution">
    <text evidence="4">The sequence shown here is derived from an EMBL/GenBank/DDBJ whole genome shotgun (WGS) entry which is preliminary data.</text>
</comment>
<gene>
    <name evidence="4" type="ORF">ACFQ0V_00865</name>
</gene>
<dbReference type="SUPFAM" id="SSF51230">
    <property type="entry name" value="Single hybrid motif"/>
    <property type="match status" value="1"/>
</dbReference>
<dbReference type="RefSeq" id="WP_381008769.1">
    <property type="nucleotide sequence ID" value="NZ_JBHTJF010000001.1"/>
</dbReference>
<dbReference type="PANTHER" id="PTHR32347:SF23">
    <property type="entry name" value="BLL5650 PROTEIN"/>
    <property type="match status" value="1"/>
</dbReference>
<accession>A0ABW3GV96</accession>